<dbReference type="UniPathway" id="UPA00053">
    <property type="reaction ID" value="UER00086"/>
</dbReference>
<comment type="similarity">
    <text evidence="3 7">Belongs to the type-II 3-dehydroquinase family.</text>
</comment>
<feature type="active site" description="Proton donor" evidence="7 8">
    <location>
        <position position="100"/>
    </location>
</feature>
<comment type="subunit">
    <text evidence="4 7">Homododecamer.</text>
</comment>
<dbReference type="PANTHER" id="PTHR21272:SF3">
    <property type="entry name" value="CATABOLIC 3-DEHYDROQUINASE"/>
    <property type="match status" value="1"/>
</dbReference>
<evidence type="ECO:0000256" key="2">
    <source>
        <dbReference type="ARBA" id="ARBA00004902"/>
    </source>
</evidence>
<evidence type="ECO:0000256" key="6">
    <source>
        <dbReference type="ARBA" id="ARBA00023239"/>
    </source>
</evidence>
<comment type="catalytic activity">
    <reaction evidence="1 7">
        <text>3-dehydroquinate = 3-dehydroshikimate + H2O</text>
        <dbReference type="Rhea" id="RHEA:21096"/>
        <dbReference type="ChEBI" id="CHEBI:15377"/>
        <dbReference type="ChEBI" id="CHEBI:16630"/>
        <dbReference type="ChEBI" id="CHEBI:32364"/>
        <dbReference type="EC" id="4.2.1.10"/>
    </reaction>
</comment>
<feature type="binding site" evidence="7 9">
    <location>
        <position position="87"/>
    </location>
    <ligand>
        <name>substrate</name>
    </ligand>
</feature>
<dbReference type="PANTHER" id="PTHR21272">
    <property type="entry name" value="CATABOLIC 3-DEHYDROQUINASE"/>
    <property type="match status" value="1"/>
</dbReference>
<evidence type="ECO:0000256" key="7">
    <source>
        <dbReference type="HAMAP-Rule" id="MF_00169"/>
    </source>
</evidence>
<feature type="binding site" evidence="7 9">
    <location>
        <position position="111"/>
    </location>
    <ligand>
        <name>substrate</name>
    </ligand>
</feature>
<dbReference type="GO" id="GO:0009073">
    <property type="term" value="P:aromatic amino acid family biosynthetic process"/>
    <property type="evidence" value="ECO:0007669"/>
    <property type="project" value="UniProtKB-KW"/>
</dbReference>
<evidence type="ECO:0000256" key="4">
    <source>
        <dbReference type="ARBA" id="ARBA00011193"/>
    </source>
</evidence>
<dbReference type="NCBIfam" id="TIGR01088">
    <property type="entry name" value="aroQ"/>
    <property type="match status" value="1"/>
</dbReference>
<evidence type="ECO:0000256" key="10">
    <source>
        <dbReference type="PIRSR" id="PIRSR001399-3"/>
    </source>
</evidence>
<dbReference type="InterPro" id="IPR018509">
    <property type="entry name" value="DHquinase_II_CS"/>
</dbReference>
<dbReference type="Proteomes" id="UP000538292">
    <property type="component" value="Unassembled WGS sequence"/>
</dbReference>
<dbReference type="Pfam" id="PF01220">
    <property type="entry name" value="DHquinase_II"/>
    <property type="match status" value="1"/>
</dbReference>
<feature type="binding site" evidence="7 9">
    <location>
        <position position="80"/>
    </location>
    <ligand>
        <name>substrate</name>
    </ligand>
</feature>
<dbReference type="SUPFAM" id="SSF52304">
    <property type="entry name" value="Type II 3-dehydroquinate dehydratase"/>
    <property type="match status" value="1"/>
</dbReference>
<dbReference type="NCBIfam" id="NF003807">
    <property type="entry name" value="PRK05395.1-4"/>
    <property type="match status" value="1"/>
</dbReference>
<dbReference type="GO" id="GO:0019631">
    <property type="term" value="P:quinate catabolic process"/>
    <property type="evidence" value="ECO:0007669"/>
    <property type="project" value="TreeGrafter"/>
</dbReference>
<evidence type="ECO:0000256" key="9">
    <source>
        <dbReference type="PIRSR" id="PIRSR001399-2"/>
    </source>
</evidence>
<dbReference type="EC" id="4.2.1.10" evidence="5 7"/>
<dbReference type="PROSITE" id="PS01029">
    <property type="entry name" value="DEHYDROQUINASE_II"/>
    <property type="match status" value="1"/>
</dbReference>
<dbReference type="PIRSF" id="PIRSF001399">
    <property type="entry name" value="DHquinase_II"/>
    <property type="match status" value="1"/>
</dbReference>
<feature type="active site" description="Proton acceptor" evidence="7 8">
    <location>
        <position position="23"/>
    </location>
</feature>
<dbReference type="HAMAP" id="MF_00169">
    <property type="entry name" value="AroQ"/>
    <property type="match status" value="1"/>
</dbReference>
<dbReference type="RefSeq" id="WP_181736815.1">
    <property type="nucleotide sequence ID" value="NZ_JACEOL010000002.1"/>
</dbReference>
<dbReference type="AlphaFoldDB" id="A0A7W2APF1"/>
<comment type="function">
    <text evidence="7">Catalyzes a trans-dehydration via an enolate intermediate.</text>
</comment>
<dbReference type="NCBIfam" id="NF003806">
    <property type="entry name" value="PRK05395.1-3"/>
    <property type="match status" value="1"/>
</dbReference>
<dbReference type="GO" id="GO:0009423">
    <property type="term" value="P:chorismate biosynthetic process"/>
    <property type="evidence" value="ECO:0007669"/>
    <property type="project" value="UniProtKB-UniRule"/>
</dbReference>
<comment type="pathway">
    <text evidence="2 7">Metabolic intermediate biosynthesis; chorismate biosynthesis; chorismate from D-erythrose 4-phosphate and phosphoenolpyruvate: step 3/7.</text>
</comment>
<dbReference type="Gene3D" id="3.40.50.9100">
    <property type="entry name" value="Dehydroquinase, class II"/>
    <property type="match status" value="1"/>
</dbReference>
<dbReference type="InterPro" id="IPR036441">
    <property type="entry name" value="DHquinase_II_sf"/>
</dbReference>
<feature type="binding site" evidence="7 9">
    <location>
        <position position="74"/>
    </location>
    <ligand>
        <name>substrate</name>
    </ligand>
</feature>
<evidence type="ECO:0000313" key="12">
    <source>
        <dbReference type="Proteomes" id="UP000538292"/>
    </source>
</evidence>
<dbReference type="GO" id="GO:0008652">
    <property type="term" value="P:amino acid biosynthetic process"/>
    <property type="evidence" value="ECO:0007669"/>
    <property type="project" value="UniProtKB-KW"/>
</dbReference>
<feature type="binding site" evidence="7 9">
    <location>
        <begin position="101"/>
        <end position="102"/>
    </location>
    <ligand>
        <name>substrate</name>
    </ligand>
</feature>
<proteinExistence type="inferred from homology"/>
<name>A0A7W2APF1_9BACL</name>
<organism evidence="11 12">
    <name type="scientific">Thermoactinomyces mirandus</name>
    <dbReference type="NCBI Taxonomy" id="2756294"/>
    <lineage>
        <taxon>Bacteria</taxon>
        <taxon>Bacillati</taxon>
        <taxon>Bacillota</taxon>
        <taxon>Bacilli</taxon>
        <taxon>Bacillales</taxon>
        <taxon>Thermoactinomycetaceae</taxon>
        <taxon>Thermoactinomyces</taxon>
    </lineage>
</organism>
<evidence type="ECO:0000313" key="11">
    <source>
        <dbReference type="EMBL" id="MBA4600889.1"/>
    </source>
</evidence>
<keyword evidence="7" id="KW-0028">Amino-acid biosynthesis</keyword>
<dbReference type="GO" id="GO:0003855">
    <property type="term" value="F:3-dehydroquinate dehydratase activity"/>
    <property type="evidence" value="ECO:0007669"/>
    <property type="project" value="UniProtKB-UniRule"/>
</dbReference>
<dbReference type="InterPro" id="IPR001874">
    <property type="entry name" value="DHquinase_II"/>
</dbReference>
<dbReference type="EMBL" id="JACEOL010000002">
    <property type="protein sequence ID" value="MBA4600889.1"/>
    <property type="molecule type" value="Genomic_DNA"/>
</dbReference>
<comment type="caution">
    <text evidence="11">The sequence shown here is derived from an EMBL/GenBank/DDBJ whole genome shotgun (WGS) entry which is preliminary data.</text>
</comment>
<keyword evidence="7" id="KW-0057">Aromatic amino acid biosynthesis</keyword>
<evidence type="ECO:0000256" key="3">
    <source>
        <dbReference type="ARBA" id="ARBA00011037"/>
    </source>
</evidence>
<sequence length="154" mass="17147">MANVLVLHGPNLNRLGKREKHIYGQTTLAQINKKLVEKGKQWGLDVECFQSNSEGELIDRIHQCDGVFQYIIINPGAYTHYSYAIRDAIASVDLPVFEVHLSNIHLREEFRHTSVTAPVCKGQIVGFGPLGYELALVAIAEMEATSSKQKGGKR</sequence>
<gene>
    <name evidence="7 11" type="primary">aroQ</name>
    <name evidence="11" type="ORF">H2C83_00825</name>
</gene>
<evidence type="ECO:0000256" key="1">
    <source>
        <dbReference type="ARBA" id="ARBA00001864"/>
    </source>
</evidence>
<protein>
    <recommendedName>
        <fullName evidence="5 7">3-dehydroquinate dehydratase</fullName>
        <shortName evidence="7">3-dehydroquinase</shortName>
        <ecNumber evidence="5 7">4.2.1.10</ecNumber>
    </recommendedName>
    <alternativeName>
        <fullName evidence="7">Type II DHQase</fullName>
    </alternativeName>
</protein>
<dbReference type="CDD" id="cd00466">
    <property type="entry name" value="DHQase_II"/>
    <property type="match status" value="1"/>
</dbReference>
<dbReference type="NCBIfam" id="NF003805">
    <property type="entry name" value="PRK05395.1-2"/>
    <property type="match status" value="1"/>
</dbReference>
<reference evidence="11 12" key="1">
    <citation type="submission" date="2020-07" db="EMBL/GenBank/DDBJ databases">
        <title>Thermoactinomyces phylogeny.</title>
        <authorList>
            <person name="Dunlap C."/>
        </authorList>
    </citation>
    <scope>NUCLEOTIDE SEQUENCE [LARGE SCALE GENOMIC DNA]</scope>
    <source>
        <strain evidence="11 12">AMNI-1</strain>
    </source>
</reference>
<accession>A0A7W2APF1</accession>
<evidence type="ECO:0000256" key="5">
    <source>
        <dbReference type="ARBA" id="ARBA00012060"/>
    </source>
</evidence>
<evidence type="ECO:0000256" key="8">
    <source>
        <dbReference type="PIRSR" id="PIRSR001399-1"/>
    </source>
</evidence>
<feature type="site" description="Transition state stabilizer" evidence="7 10">
    <location>
        <position position="18"/>
    </location>
</feature>
<keyword evidence="6 7" id="KW-0456">Lyase</keyword>
<keyword evidence="12" id="KW-1185">Reference proteome</keyword>